<sequence length="30" mass="3512">MHVETTRGARKEEFPDASMLLVLLPDGRWR</sequence>
<organism evidence="1 3">
    <name type="scientific">Litomosoides sigmodontis</name>
    <name type="common">Filarial nematode worm</name>
    <dbReference type="NCBI Taxonomy" id="42156"/>
    <lineage>
        <taxon>Eukaryota</taxon>
        <taxon>Metazoa</taxon>
        <taxon>Ecdysozoa</taxon>
        <taxon>Nematoda</taxon>
        <taxon>Chromadorea</taxon>
        <taxon>Rhabditida</taxon>
        <taxon>Spirurina</taxon>
        <taxon>Spiruromorpha</taxon>
        <taxon>Filarioidea</taxon>
        <taxon>Onchocercidae</taxon>
        <taxon>Litomosoides</taxon>
    </lineage>
</organism>
<dbReference type="EMBL" id="UYRX01002523">
    <property type="protein sequence ID" value="VDM93282.1"/>
    <property type="molecule type" value="Genomic_DNA"/>
</dbReference>
<accession>A0A3P7K6Y3</accession>
<keyword evidence="3" id="KW-1185">Reference proteome</keyword>
<evidence type="ECO:0000313" key="1">
    <source>
        <dbReference type="EMBL" id="VDM93282.1"/>
    </source>
</evidence>
<proteinExistence type="predicted"/>
<evidence type="ECO:0000313" key="3">
    <source>
        <dbReference type="Proteomes" id="UP000277928"/>
    </source>
</evidence>
<dbReference type="EMBL" id="UYRX01002592">
    <property type="protein sequence ID" value="VDM93346.1"/>
    <property type="molecule type" value="Genomic_DNA"/>
</dbReference>
<dbReference type="Proteomes" id="UP000277928">
    <property type="component" value="Unassembled WGS sequence"/>
</dbReference>
<name>A0A3P7K6Y3_LITSI</name>
<dbReference type="AlphaFoldDB" id="A0A3P7K6Y3"/>
<reference evidence="1 3" key="1">
    <citation type="submission" date="2018-08" db="EMBL/GenBank/DDBJ databases">
        <authorList>
            <person name="Laetsch R D."/>
            <person name="Stevens L."/>
            <person name="Kumar S."/>
            <person name="Blaxter L. M."/>
        </authorList>
    </citation>
    <scope>NUCLEOTIDE SEQUENCE [LARGE SCALE GENOMIC DNA]</scope>
</reference>
<feature type="non-terminal residue" evidence="1">
    <location>
        <position position="30"/>
    </location>
</feature>
<protein>
    <submittedName>
        <fullName evidence="1">Uncharacterized protein</fullName>
    </submittedName>
</protein>
<gene>
    <name evidence="1" type="ORF">NLS_LOCUS10119</name>
    <name evidence="2" type="ORF">NLS_LOCUS10143</name>
</gene>
<evidence type="ECO:0000313" key="2">
    <source>
        <dbReference type="EMBL" id="VDM93346.1"/>
    </source>
</evidence>